<dbReference type="Gene3D" id="3.40.50.300">
    <property type="entry name" value="P-loop containing nucleotide triphosphate hydrolases"/>
    <property type="match status" value="1"/>
</dbReference>
<reference evidence="6 7" key="1">
    <citation type="submission" date="2018-06" db="EMBL/GenBank/DDBJ databases">
        <title>Extensive metabolic versatility and redundancy in microbially diverse, dynamic hydrothermal sediments.</title>
        <authorList>
            <person name="Dombrowski N."/>
            <person name="Teske A."/>
            <person name="Baker B.J."/>
        </authorList>
    </citation>
    <scope>NUCLEOTIDE SEQUENCE [LARGE SCALE GENOMIC DNA]</scope>
    <source>
        <strain evidence="6">B66_G16</strain>
    </source>
</reference>
<dbReference type="InterPro" id="IPR036388">
    <property type="entry name" value="WH-like_DNA-bd_sf"/>
</dbReference>
<dbReference type="AlphaFoldDB" id="A0A497EN35"/>
<sequence>MIEEYRLRFIEELRPFVSENDAKDFLYQIGYLLALYKIPGADTLRILLKLIEGKNVDVKILDTIIPEAYRKAEKYSELEDKESALAALQLTLQDKLVSEGFSEKEAERRAREIAARIKAILEGDSEKLKELLEDYVVLAEKQVGETVFKLVRVKGSPKLKLLVSLNGLEVWSKSFLIKQDIKLTEKRLNKILSSLEKKGLQVLEKYDDYKKALIEVIEVAPNKVLVPRISELNLAFRKIKVSEISTEYLYQPVEVEAQIVGASEFLSIPIRFEFICRNHGERRRITIDFTDPKKLEQILFKRKQLIKMLETKVNLSRFEEEEKSEKCKFIEIEERRAHIDLKIIKLRELPENVEKFSESLQYKIVDCFLIGQDLPRSKKVRIRGYVINRPQGNMNKLVLVAFDIEPLNEIVERFKVNQEVLNDIRDILPKAATVNIREQYRELKNIIDSIIAPKIVGRIFEKLATALALTSANEIVLESSKERFYGMLRVMHYGDTKTGKTETNRAVFTDIGLGDYVTCETGTRTGLLYTIDPEFKSIIWGAIPLCDREVCVVDGFNALPKEEMKEFREALEHFHIRVKRFVSGDAYARTRIIAIANPRKHMRKYAFNIEAAKDIPSLREEPDYTRFDLFIPWCSEDVDIEKIATSSRSRNTLLEEKFKKLCLIAWNATAIVCKKAEEEINSIVVEYVRKARGLDIPIVHQGWKKVVCKIAAAFACLLQKFTVKDNKVYVNVDSEAVAFTKLFLEEYFERLEVEEYLANFKKELSREEIEELLSNELSEKHGYKLILMMLYERKQASRAEIAQKLGMSVENLKKHYLPKLRKLDLIISKPGVGIVLTEKGEQVATHLYKKSGE</sequence>
<dbReference type="Pfam" id="PF00493">
    <property type="entry name" value="MCM"/>
    <property type="match status" value="1"/>
</dbReference>
<dbReference type="GO" id="GO:0003677">
    <property type="term" value="F:DNA binding"/>
    <property type="evidence" value="ECO:0007669"/>
    <property type="project" value="InterPro"/>
</dbReference>
<organism evidence="6 7">
    <name type="scientific">Thermoproteota archaeon</name>
    <dbReference type="NCBI Taxonomy" id="2056631"/>
    <lineage>
        <taxon>Archaea</taxon>
        <taxon>Thermoproteota</taxon>
    </lineage>
</organism>
<dbReference type="InterPro" id="IPR036390">
    <property type="entry name" value="WH_DNA-bd_sf"/>
</dbReference>
<gene>
    <name evidence="6" type="ORF">DRJ31_08730</name>
</gene>
<dbReference type="Proteomes" id="UP000278475">
    <property type="component" value="Unassembled WGS sequence"/>
</dbReference>
<protein>
    <recommendedName>
        <fullName evidence="5">MCM C-terminal AAA(+) ATPase domain-containing protein</fullName>
    </recommendedName>
</protein>
<evidence type="ECO:0000313" key="6">
    <source>
        <dbReference type="EMBL" id="RLE47522.1"/>
    </source>
</evidence>
<comment type="caution">
    <text evidence="6">The sequence shown here is derived from an EMBL/GenBank/DDBJ whole genome shotgun (WGS) entry which is preliminary data.</text>
</comment>
<evidence type="ECO:0000256" key="4">
    <source>
        <dbReference type="ARBA" id="ARBA00022840"/>
    </source>
</evidence>
<dbReference type="SUPFAM" id="SSF46785">
    <property type="entry name" value="Winged helix' DNA-binding domain"/>
    <property type="match status" value="1"/>
</dbReference>
<comment type="similarity">
    <text evidence="1">Belongs to the MCM family.</text>
</comment>
<dbReference type="InterPro" id="IPR027417">
    <property type="entry name" value="P-loop_NTPase"/>
</dbReference>
<evidence type="ECO:0000256" key="1">
    <source>
        <dbReference type="ARBA" id="ARBA00008010"/>
    </source>
</evidence>
<dbReference type="InterPro" id="IPR031327">
    <property type="entry name" value="MCM"/>
</dbReference>
<evidence type="ECO:0000256" key="2">
    <source>
        <dbReference type="ARBA" id="ARBA00022705"/>
    </source>
</evidence>
<evidence type="ECO:0000256" key="3">
    <source>
        <dbReference type="ARBA" id="ARBA00022741"/>
    </source>
</evidence>
<dbReference type="EMBL" id="QMQV01000121">
    <property type="protein sequence ID" value="RLE47522.1"/>
    <property type="molecule type" value="Genomic_DNA"/>
</dbReference>
<accession>A0A497EN35</accession>
<dbReference type="GO" id="GO:0005524">
    <property type="term" value="F:ATP binding"/>
    <property type="evidence" value="ECO:0007669"/>
    <property type="project" value="UniProtKB-KW"/>
</dbReference>
<feature type="domain" description="MCM C-terminal AAA(+) ATPase" evidence="5">
    <location>
        <begin position="443"/>
        <end position="598"/>
    </location>
</feature>
<evidence type="ECO:0000259" key="5">
    <source>
        <dbReference type="PROSITE" id="PS50051"/>
    </source>
</evidence>
<dbReference type="PANTHER" id="PTHR11630">
    <property type="entry name" value="DNA REPLICATION LICENSING FACTOR MCM FAMILY MEMBER"/>
    <property type="match status" value="1"/>
</dbReference>
<proteinExistence type="inferred from homology"/>
<keyword evidence="2" id="KW-0235">DNA replication</keyword>
<keyword evidence="4" id="KW-0067">ATP-binding</keyword>
<evidence type="ECO:0000313" key="7">
    <source>
        <dbReference type="Proteomes" id="UP000278475"/>
    </source>
</evidence>
<dbReference type="PROSITE" id="PS50051">
    <property type="entry name" value="MCM_2"/>
    <property type="match status" value="1"/>
</dbReference>
<keyword evidence="3" id="KW-0547">Nucleotide-binding</keyword>
<name>A0A497EN35_9CREN</name>
<dbReference type="GO" id="GO:0006260">
    <property type="term" value="P:DNA replication"/>
    <property type="evidence" value="ECO:0007669"/>
    <property type="project" value="UniProtKB-KW"/>
</dbReference>
<dbReference type="Gene3D" id="1.10.10.10">
    <property type="entry name" value="Winged helix-like DNA-binding domain superfamily/Winged helix DNA-binding domain"/>
    <property type="match status" value="1"/>
</dbReference>
<dbReference type="InterPro" id="IPR001208">
    <property type="entry name" value="MCM_dom"/>
</dbReference>
<dbReference type="PANTHER" id="PTHR11630:SF66">
    <property type="entry name" value="DNA REPLICATION LICENSING FACTOR MCM4"/>
    <property type="match status" value="1"/>
</dbReference>